<protein>
    <submittedName>
        <fullName evidence="2">Uncharacterized protein</fullName>
    </submittedName>
</protein>
<proteinExistence type="predicted"/>
<dbReference type="AlphaFoldDB" id="A0A147DNL1"/>
<dbReference type="STRING" id="465820.NS263_11845"/>
<dbReference type="OrthoDB" id="5023716at2"/>
<dbReference type="PATRIC" id="fig|465820.4.peg.2733"/>
<keyword evidence="1" id="KW-0472">Membrane</keyword>
<dbReference type="EMBL" id="LDRC01000064">
    <property type="protein sequence ID" value="KTR50987.1"/>
    <property type="molecule type" value="Genomic_DNA"/>
</dbReference>
<dbReference type="RefSeq" id="WP_058750294.1">
    <property type="nucleotide sequence ID" value="NZ_LDRC01000064.1"/>
</dbReference>
<gene>
    <name evidence="2" type="ORF">NS359_12415</name>
</gene>
<comment type="caution">
    <text evidence="2">The sequence shown here is derived from an EMBL/GenBank/DDBJ whole genome shotgun (WGS) entry which is preliminary data.</text>
</comment>
<name>A0A147DNL1_9MICO</name>
<feature type="transmembrane region" description="Helical" evidence="1">
    <location>
        <begin position="61"/>
        <end position="83"/>
    </location>
</feature>
<evidence type="ECO:0000313" key="2">
    <source>
        <dbReference type="EMBL" id="KTR50987.1"/>
    </source>
</evidence>
<evidence type="ECO:0000256" key="1">
    <source>
        <dbReference type="SAM" id="Phobius"/>
    </source>
</evidence>
<sequence>MPKDELTVEEATAIAEHARSGSLPLDDPEVRKVVEQANRTLVRAQMWGEDRSPKLRRRRRWLAAGALVMVLVWVAGLLVPLAFRLGL</sequence>
<organism evidence="2 3">
    <name type="scientific">Curtobacterium oceanosedimentum</name>
    <dbReference type="NCBI Taxonomy" id="465820"/>
    <lineage>
        <taxon>Bacteria</taxon>
        <taxon>Bacillati</taxon>
        <taxon>Actinomycetota</taxon>
        <taxon>Actinomycetes</taxon>
        <taxon>Micrococcales</taxon>
        <taxon>Microbacteriaceae</taxon>
        <taxon>Curtobacterium</taxon>
    </lineage>
</organism>
<dbReference type="Proteomes" id="UP000072763">
    <property type="component" value="Unassembled WGS sequence"/>
</dbReference>
<evidence type="ECO:0000313" key="3">
    <source>
        <dbReference type="Proteomes" id="UP000072763"/>
    </source>
</evidence>
<accession>A0A147DNL1</accession>
<reference evidence="2 3" key="1">
    <citation type="journal article" date="2016" name="Front. Microbiol.">
        <title>Genomic Resource of Rice Seed Associated Bacteria.</title>
        <authorList>
            <person name="Midha S."/>
            <person name="Bansal K."/>
            <person name="Sharma S."/>
            <person name="Kumar N."/>
            <person name="Patil P.P."/>
            <person name="Chaudhry V."/>
            <person name="Patil P.B."/>
        </authorList>
    </citation>
    <scope>NUCLEOTIDE SEQUENCE [LARGE SCALE GENOMIC DNA]</scope>
    <source>
        <strain evidence="2 3">NS359</strain>
    </source>
</reference>
<keyword evidence="1" id="KW-0812">Transmembrane</keyword>
<keyword evidence="1" id="KW-1133">Transmembrane helix</keyword>